<protein>
    <recommendedName>
        <fullName evidence="4">F-box domain-containing protein</fullName>
    </recommendedName>
</protein>
<proteinExistence type="predicted"/>
<dbReference type="AlphaFoldDB" id="A0AAD5VBS4"/>
<evidence type="ECO:0000256" key="1">
    <source>
        <dbReference type="SAM" id="Coils"/>
    </source>
</evidence>
<reference evidence="2" key="1">
    <citation type="submission" date="2022-07" db="EMBL/GenBank/DDBJ databases">
        <title>Genome Sequence of Physisporinus lineatus.</title>
        <authorList>
            <person name="Buettner E."/>
        </authorList>
    </citation>
    <scope>NUCLEOTIDE SEQUENCE</scope>
    <source>
        <strain evidence="2">VT162</strain>
    </source>
</reference>
<evidence type="ECO:0008006" key="4">
    <source>
        <dbReference type="Google" id="ProtNLM"/>
    </source>
</evidence>
<evidence type="ECO:0000313" key="2">
    <source>
        <dbReference type="EMBL" id="KAJ3491117.1"/>
    </source>
</evidence>
<keyword evidence="3" id="KW-1185">Reference proteome</keyword>
<organism evidence="2 3">
    <name type="scientific">Meripilus lineatus</name>
    <dbReference type="NCBI Taxonomy" id="2056292"/>
    <lineage>
        <taxon>Eukaryota</taxon>
        <taxon>Fungi</taxon>
        <taxon>Dikarya</taxon>
        <taxon>Basidiomycota</taxon>
        <taxon>Agaricomycotina</taxon>
        <taxon>Agaricomycetes</taxon>
        <taxon>Polyporales</taxon>
        <taxon>Meripilaceae</taxon>
        <taxon>Meripilus</taxon>
    </lineage>
</organism>
<feature type="coiled-coil region" evidence="1">
    <location>
        <begin position="16"/>
        <end position="43"/>
    </location>
</feature>
<dbReference type="EMBL" id="JANAWD010000017">
    <property type="protein sequence ID" value="KAJ3491117.1"/>
    <property type="molecule type" value="Genomic_DNA"/>
</dbReference>
<keyword evidence="1" id="KW-0175">Coiled coil</keyword>
<sequence length="580" mass="65444">MKIPTFNPPCNVDDARAQADTHIAKLEESLRKLMEERNALCYAVRLSPDILTQIFLYVISDIYEKNMTPIHQLYLPHVCRYWYRVASYSQQYWRYQPLRLDGKRRFQAPHLVERAGGRPLHIWGNVFMRSCWDLSTCDPISQHLTQAESVQISMRPKEHPWDLVDPLAPPYLATFLKKKAPNLKVLSLLKDRMYDPFSIGDDIFGGETPNLSYLSLTNFLWTWRAPLFPPTLTSLALVGPVVWSEECAQTLRRLPLLQFLGLRDTTSSDEQAPIEVVLPSNRSPSVKLDHLKVLRLEGGPVDTGMARLSLELDVPSSTISSIMSRHLLFRRENDSRGAYPELAPLLSFYQRYLESRRRDPIFAGVLHIRPEFDDSSDANFRLWFTQERIGDIDDFGKLGGVADLYLALDSFDDPQDSSKEPVVSYVEAIVSTVISQLPLSSVHTLYLEDIPSISDTEKAFQGLTGVQTLIIEGGDATRILRDLIIALPRDKSSQKKTRSEEGILLPALSNVVLASVSFSSGSGDVLTFVANRSRLKHAVPTLKLSKCKHVSPRWLQKLRRYVAKVEWDGLGAGAGAVARA</sequence>
<dbReference type="Proteomes" id="UP001212997">
    <property type="component" value="Unassembled WGS sequence"/>
</dbReference>
<dbReference type="SUPFAM" id="SSF81383">
    <property type="entry name" value="F-box domain"/>
    <property type="match status" value="1"/>
</dbReference>
<comment type="caution">
    <text evidence="2">The sequence shown here is derived from an EMBL/GenBank/DDBJ whole genome shotgun (WGS) entry which is preliminary data.</text>
</comment>
<dbReference type="InterPro" id="IPR036047">
    <property type="entry name" value="F-box-like_dom_sf"/>
</dbReference>
<evidence type="ECO:0000313" key="3">
    <source>
        <dbReference type="Proteomes" id="UP001212997"/>
    </source>
</evidence>
<gene>
    <name evidence="2" type="ORF">NLI96_g929</name>
</gene>
<dbReference type="SUPFAM" id="SSF52047">
    <property type="entry name" value="RNI-like"/>
    <property type="match status" value="1"/>
</dbReference>
<accession>A0AAD5VBS4</accession>
<name>A0AAD5VBS4_9APHY</name>